<dbReference type="InterPro" id="IPR008322">
    <property type="entry name" value="UPF0261"/>
</dbReference>
<gene>
    <name evidence="3" type="ORF">ACJ72_01963</name>
</gene>
<comment type="caution">
    <text evidence="3">The sequence shown here is derived from an EMBL/GenBank/DDBJ whole genome shotgun (WGS) entry which is preliminary data.</text>
</comment>
<dbReference type="OrthoDB" id="10264588at2759"/>
<feature type="domain" description="UPF0261" evidence="2">
    <location>
        <begin position="200"/>
        <end position="420"/>
    </location>
</feature>
<dbReference type="STRING" id="1658172.A0A1B7P3S5"/>
<evidence type="ECO:0000313" key="3">
    <source>
        <dbReference type="EMBL" id="OAX83674.1"/>
    </source>
</evidence>
<dbReference type="Gene3D" id="3.40.50.12020">
    <property type="entry name" value="Uncharacterised protein family UPF0261, NN domain"/>
    <property type="match status" value="1"/>
</dbReference>
<dbReference type="PANTHER" id="PTHR31862">
    <property type="entry name" value="UPF0261 DOMAIN PROTEIN (AFU_ORTHOLOGUE AFUA_1G10120)"/>
    <property type="match status" value="1"/>
</dbReference>
<reference evidence="3 4" key="1">
    <citation type="submission" date="2015-07" db="EMBL/GenBank/DDBJ databases">
        <title>Emmonsia species relationships and genome sequence.</title>
        <authorList>
            <person name="Cuomo C.A."/>
            <person name="Schwartz I.S."/>
            <person name="Kenyon C."/>
            <person name="de Hoog G.S."/>
            <person name="Govender N.P."/>
            <person name="Botha A."/>
            <person name="Moreno L."/>
            <person name="de Vries M."/>
            <person name="Munoz J.F."/>
            <person name="Stielow J.B."/>
        </authorList>
    </citation>
    <scope>NUCLEOTIDE SEQUENCE [LARGE SCALE GENOMIC DNA]</scope>
    <source>
        <strain evidence="3 4">CBS 136260</strain>
    </source>
</reference>
<dbReference type="Pfam" id="PF06792">
    <property type="entry name" value="UPF0261"/>
    <property type="match status" value="1"/>
</dbReference>
<feature type="domain" description="UPF0261" evidence="1">
    <location>
        <begin position="9"/>
        <end position="188"/>
    </location>
</feature>
<dbReference type="Proteomes" id="UP000091918">
    <property type="component" value="Unassembled WGS sequence"/>
</dbReference>
<name>A0A1B7P3S5_9EURO</name>
<organism evidence="3 4">
    <name type="scientific">Emergomyces africanus</name>
    <dbReference type="NCBI Taxonomy" id="1955775"/>
    <lineage>
        <taxon>Eukaryota</taxon>
        <taxon>Fungi</taxon>
        <taxon>Dikarya</taxon>
        <taxon>Ascomycota</taxon>
        <taxon>Pezizomycotina</taxon>
        <taxon>Eurotiomycetes</taxon>
        <taxon>Eurotiomycetidae</taxon>
        <taxon>Onygenales</taxon>
        <taxon>Ajellomycetaceae</taxon>
        <taxon>Emergomyces</taxon>
    </lineage>
</organism>
<dbReference type="Pfam" id="PF23189">
    <property type="entry name" value="UPF0261_C"/>
    <property type="match status" value="1"/>
</dbReference>
<dbReference type="NCBIfam" id="NF002674">
    <property type="entry name" value="PRK02399.1-2"/>
    <property type="match status" value="1"/>
</dbReference>
<accession>A0A1B7P3S5</accession>
<dbReference type="EMBL" id="LGUA01000148">
    <property type="protein sequence ID" value="OAX83674.1"/>
    <property type="molecule type" value="Genomic_DNA"/>
</dbReference>
<protein>
    <submittedName>
        <fullName evidence="3">Uncharacterized protein</fullName>
    </submittedName>
</protein>
<sequence>MAGHQALTTIAIIGTCDSKLDELLFLRDRILERNRCKTLLIDVGRNPCQHESIDIKNTDLINAATTAPPGGGGTDILPLSRVEYIEYMIKCASSCIRDLYSGGLIHGAISIGGSCGTSLASGAMRNALPVGFPKLIVSTMASGDVKPFIEESDITMMYSVVDIAGTNSILNQILANASGAIDGMVTSHRAYMDKPLSIGKKRIGVTMFGVTTPCVDVIRLHLESKHNYEVYVFHATGAGGRAMERLIREGKIDAVIDATTTEIADELFGGILSAGRDRLRAAAEAGIPQVVSVGACDMINFGPRNTVPEKFLSRKVHEHNPTVTLVRTSEAECAQIGEFIATQLRVHVVNPKLVKVILPTGGLSLLSTPHGPFDDPCADKALLASLEAGLESTGITVSRAEGNINDGEFAVVLAESLVSLIQTQSYNYLEENGGSV</sequence>
<dbReference type="AlphaFoldDB" id="A0A1B7P3S5"/>
<evidence type="ECO:0000259" key="2">
    <source>
        <dbReference type="Pfam" id="PF23189"/>
    </source>
</evidence>
<dbReference type="InterPro" id="IPR056778">
    <property type="entry name" value="UPF0261_C"/>
</dbReference>
<dbReference type="InterPro" id="IPR051353">
    <property type="entry name" value="Tobamovirus_resist_UPF0261"/>
</dbReference>
<dbReference type="PANTHER" id="PTHR31862:SF1">
    <property type="entry name" value="UPF0261 DOMAIN PROTEIN (AFU_ORTHOLOGUE AFUA_1G10120)"/>
    <property type="match status" value="1"/>
</dbReference>
<evidence type="ECO:0000259" key="1">
    <source>
        <dbReference type="Pfam" id="PF06792"/>
    </source>
</evidence>
<evidence type="ECO:0000313" key="4">
    <source>
        <dbReference type="Proteomes" id="UP000091918"/>
    </source>
</evidence>
<dbReference type="InterPro" id="IPR044122">
    <property type="entry name" value="UPF0261_N"/>
</dbReference>
<proteinExistence type="predicted"/>
<dbReference type="Gene3D" id="3.40.50.12030">
    <property type="entry name" value="Uncharacterised protein family UPF0261, NC domain"/>
    <property type="match status" value="1"/>
</dbReference>
<keyword evidence="4" id="KW-1185">Reference proteome</keyword>
<dbReference type="PIRSF" id="PIRSF033271">
    <property type="entry name" value="UCP033271"/>
    <property type="match status" value="1"/>
</dbReference>
<dbReference type="CDD" id="cd15488">
    <property type="entry name" value="Tm-1-like"/>
    <property type="match status" value="1"/>
</dbReference>